<name>A0A7Z1AXU2_9PSEU</name>
<keyword evidence="2" id="KW-1185">Reference proteome</keyword>
<evidence type="ECO:0000313" key="1">
    <source>
        <dbReference type="EMBL" id="OLF09656.1"/>
    </source>
</evidence>
<evidence type="ECO:0000313" key="2">
    <source>
        <dbReference type="Proteomes" id="UP000185696"/>
    </source>
</evidence>
<organism evidence="1 2">
    <name type="scientific">Actinophytocola xinjiangensis</name>
    <dbReference type="NCBI Taxonomy" id="485602"/>
    <lineage>
        <taxon>Bacteria</taxon>
        <taxon>Bacillati</taxon>
        <taxon>Actinomycetota</taxon>
        <taxon>Actinomycetes</taxon>
        <taxon>Pseudonocardiales</taxon>
        <taxon>Pseudonocardiaceae</taxon>
    </lineage>
</organism>
<proteinExistence type="predicted"/>
<comment type="caution">
    <text evidence="1">The sequence shown here is derived from an EMBL/GenBank/DDBJ whole genome shotgun (WGS) entry which is preliminary data.</text>
</comment>
<dbReference type="AlphaFoldDB" id="A0A7Z1AXU2"/>
<dbReference type="Proteomes" id="UP000185696">
    <property type="component" value="Unassembled WGS sequence"/>
</dbReference>
<dbReference type="Gene3D" id="3.10.129.10">
    <property type="entry name" value="Hotdog Thioesterase"/>
    <property type="match status" value="1"/>
</dbReference>
<accession>A0A7Z1AXU2</accession>
<dbReference type="SUPFAM" id="SSF54637">
    <property type="entry name" value="Thioesterase/thiol ester dehydrase-isomerase"/>
    <property type="match status" value="1"/>
</dbReference>
<dbReference type="EMBL" id="MSIF01000008">
    <property type="protein sequence ID" value="OLF09656.1"/>
    <property type="molecule type" value="Genomic_DNA"/>
</dbReference>
<gene>
    <name evidence="1" type="ORF">BLA60_17825</name>
</gene>
<dbReference type="InterPro" id="IPR029069">
    <property type="entry name" value="HotDog_dom_sf"/>
</dbReference>
<sequence length="236" mass="25081">MRCATTVTRIGRAYNGPARSAHGGYACAVFARASEFTPPVAVTLLAAPPLESPLTVTVSGRRAFVRADDTLIASVVRVGRAPTAVPFVDLATARMGARGFRGRTEHPFPTCFVCGPDRTDGLRLAPGPVAGRRHTVACPWTPASDDPDLVWSVLDCPGGWVEQHGQRRNSLVLNRLSVVMLRQVEPGEPHVVVAERLGGRGRTVRVGSSVYTASRQLVAAGAAVWTEIPDGLRRGG</sequence>
<protein>
    <submittedName>
        <fullName evidence="1">Uncharacterized protein</fullName>
    </submittedName>
</protein>
<reference evidence="1 2" key="1">
    <citation type="submission" date="2016-12" db="EMBL/GenBank/DDBJ databases">
        <title>The draft genome sequence of Actinophytocola xinjiangensis.</title>
        <authorList>
            <person name="Wang W."/>
            <person name="Yuan L."/>
        </authorList>
    </citation>
    <scope>NUCLEOTIDE SEQUENCE [LARGE SCALE GENOMIC DNA]</scope>
    <source>
        <strain evidence="1 2">CGMCC 4.4663</strain>
    </source>
</reference>